<evidence type="ECO:0000313" key="3">
    <source>
        <dbReference type="Proteomes" id="UP000231179"/>
    </source>
</evidence>
<dbReference type="EMBL" id="CP024870">
    <property type="protein sequence ID" value="ATX71150.1"/>
    <property type="molecule type" value="Genomic_DNA"/>
</dbReference>
<keyword evidence="1" id="KW-0812">Transmembrane</keyword>
<proteinExistence type="predicted"/>
<dbReference type="AlphaFoldDB" id="A0A2K8KHJ5"/>
<name>A0A2K8KHJ5_9MOLU</name>
<feature type="transmembrane region" description="Helical" evidence="1">
    <location>
        <begin position="43"/>
        <end position="66"/>
    </location>
</feature>
<reference evidence="2 3" key="1">
    <citation type="submission" date="2017-11" db="EMBL/GenBank/DDBJ databases">
        <title>Complete genome sequence of Spiroplasma clarkii CN-5 (DSM 19994).</title>
        <authorList>
            <person name="Tsai Y.-M."/>
            <person name="Chang A."/>
            <person name="Lo W.-S."/>
            <person name="Kuo C.-H."/>
        </authorList>
    </citation>
    <scope>NUCLEOTIDE SEQUENCE [LARGE SCALE GENOMIC DNA]</scope>
    <source>
        <strain evidence="2 3">CN-5</strain>
    </source>
</reference>
<keyword evidence="3" id="KW-1185">Reference proteome</keyword>
<dbReference type="Proteomes" id="UP000231179">
    <property type="component" value="Chromosome"/>
</dbReference>
<protein>
    <submittedName>
        <fullName evidence="2">Uncharacterized protein</fullName>
    </submittedName>
</protein>
<gene>
    <name evidence="2" type="ORF">SCLAR_v1c08420</name>
</gene>
<keyword evidence="1" id="KW-0472">Membrane</keyword>
<keyword evidence="1" id="KW-1133">Transmembrane helix</keyword>
<organism evidence="2 3">
    <name type="scientific">Spiroplasma clarkii</name>
    <dbReference type="NCBI Taxonomy" id="2139"/>
    <lineage>
        <taxon>Bacteria</taxon>
        <taxon>Bacillati</taxon>
        <taxon>Mycoplasmatota</taxon>
        <taxon>Mollicutes</taxon>
        <taxon>Entomoplasmatales</taxon>
        <taxon>Spiroplasmataceae</taxon>
        <taxon>Spiroplasma</taxon>
    </lineage>
</organism>
<sequence>MQKNEFNKDKGKFLLIYRILVLIFLGIITSVLIYYVSQNDFDLKLIVILSLFVICLFYCFINYFMIPILRFKNFKQSLLCSLISQKFIVKKFRWKKEIVALKGDTIILITRNEDIDQKYQLFAQNNCLKIVKSNNFKTVGLLCCKKENGSDNEVIIKFLEL</sequence>
<dbReference type="RefSeq" id="WP_100254691.1">
    <property type="nucleotide sequence ID" value="NZ_CP015819.1"/>
</dbReference>
<feature type="transmembrane region" description="Helical" evidence="1">
    <location>
        <begin position="15"/>
        <end position="37"/>
    </location>
</feature>
<evidence type="ECO:0000313" key="2">
    <source>
        <dbReference type="EMBL" id="ATX71150.1"/>
    </source>
</evidence>
<accession>A0A2K8KHJ5</accession>
<evidence type="ECO:0000256" key="1">
    <source>
        <dbReference type="SAM" id="Phobius"/>
    </source>
</evidence>